<feature type="domain" description="DNA primase/polymerase bifunctional N-terminal" evidence="2">
    <location>
        <begin position="52"/>
        <end position="230"/>
    </location>
</feature>
<dbReference type="EMBL" id="CP038033">
    <property type="protein sequence ID" value="QBQ56364.1"/>
    <property type="molecule type" value="Genomic_DNA"/>
</dbReference>
<dbReference type="KEGG" id="nwr:E3U44_00100"/>
<gene>
    <name evidence="3" type="ORF">E3U44_00100</name>
    <name evidence="4" type="ORF">E3U44_19060</name>
</gene>
<dbReference type="SUPFAM" id="SSF56747">
    <property type="entry name" value="Prim-pol domain"/>
    <property type="match status" value="1"/>
</dbReference>
<proteinExistence type="predicted"/>
<sequence>MKYQNLSPETGREGCVSRNGKAPLGGGASDGAKLEKINPYYTLAPHDLKAHALLYAEWGWRVFPVHTPIKGGGCSCRNPKCENVGKHPRTRNGLKDATTDPQVIEGWWCKWPGANIGIATGKGSGIVVIDIDRKEGIDGEEAIGDRQLPDTVEQTTGSGGRHLIYIRPKTDKKYRTYTNILKPTPGVDSRADGGYIVAPPSLHESWRRYEWEASSDPTEGVLPVDPPEWFIELIEEKPHLHSVEDLPEPSGEFPLNIKEMLEAIPADNYDTWIGVGMALHRIDSRNGFRLWDEWSAKSDKYKGTSEIVEKWTSFKRNGNGSPPVDIGTVRRLAEEHGWVDPARGHGAEVAEALKSGTAEDWPDPQQLKIEHPAIEYPIDALPARVKEAVIEVQQFVKAPVPMVASSAISALSLAAQAHVDVRRASKLDGPTSLFMLVIADSGERKSSCDKYFLDPIKNWEKQKEEQAKPLLSDYRAEQAAWEAEYSGVKDKIKRLAKEGKSTEKERERLKELDHNRPEEHRTPRLVYEDFTPEGLKWDLATKWPSAGIMSSEAGIVLGSHGMGKDSIMRSLATLNKLWDGTAMPISRRTSECFIVRGARVSAYLQIQKSVLERFFEQSGGLARGTGFMARFLISWPRSTQGTRFFTDPNEDWPALDSFKDRIAEILDAPTLMDKNWELTPNMLDLSPGAKDAWVEFHDEIESELKAGGQLEDIKDVASKIAENAARMAALFHVFDGVGGPISAHSFDSASRITLWHLGESLRFFNEVAPPEGRENAEKIEDWLLSYCEQHRTTRAPTKLIQQYAPGKLREKAKLDAAIDELAALNRVRRVQEGRKKFIEVNPKLLGRVVYSS</sequence>
<organism evidence="4 5">
    <name type="scientific">Nitrosococcus wardiae</name>
    <dbReference type="NCBI Taxonomy" id="1814290"/>
    <lineage>
        <taxon>Bacteria</taxon>
        <taxon>Pseudomonadati</taxon>
        <taxon>Pseudomonadota</taxon>
        <taxon>Gammaproteobacteria</taxon>
        <taxon>Chromatiales</taxon>
        <taxon>Chromatiaceae</taxon>
        <taxon>Nitrosococcus</taxon>
    </lineage>
</organism>
<dbReference type="Pfam" id="PF08707">
    <property type="entry name" value="PriCT_2"/>
    <property type="match status" value="1"/>
</dbReference>
<evidence type="ECO:0000313" key="4">
    <source>
        <dbReference type="EMBL" id="QBQ56364.1"/>
    </source>
</evidence>
<reference evidence="4 5" key="1">
    <citation type="submission" date="2019-03" db="EMBL/GenBank/DDBJ databases">
        <title>The genome sequence of Nitrosococcus wardiae strain D1FHST reveals the archetypal metabolic capacity of ammonia-oxidizing Gammaproteobacteria.</title>
        <authorList>
            <person name="Wang L."/>
            <person name="Lim C.K."/>
            <person name="Hanson T.E."/>
            <person name="Dang H."/>
            <person name="Klotz M.G."/>
        </authorList>
    </citation>
    <scope>NUCLEOTIDE SEQUENCE [LARGE SCALE GENOMIC DNA]</scope>
    <source>
        <strain evidence="4 5">D1FHS</strain>
    </source>
</reference>
<evidence type="ECO:0000313" key="5">
    <source>
        <dbReference type="Proteomes" id="UP000294325"/>
    </source>
</evidence>
<dbReference type="InterPro" id="IPR014819">
    <property type="entry name" value="PriCT_2"/>
</dbReference>
<keyword evidence="5" id="KW-1185">Reference proteome</keyword>
<evidence type="ECO:0000259" key="2">
    <source>
        <dbReference type="SMART" id="SM00943"/>
    </source>
</evidence>
<name>A0A4P7C434_9GAMM</name>
<dbReference type="CDD" id="cd04859">
    <property type="entry name" value="Prim_Pol"/>
    <property type="match status" value="1"/>
</dbReference>
<dbReference type="AlphaFoldDB" id="A0A4P7C434"/>
<dbReference type="Pfam" id="PF09250">
    <property type="entry name" value="Prim-Pol"/>
    <property type="match status" value="1"/>
</dbReference>
<dbReference type="GO" id="GO:0016817">
    <property type="term" value="F:hydrolase activity, acting on acid anhydrides"/>
    <property type="evidence" value="ECO:0007669"/>
    <property type="project" value="InterPro"/>
</dbReference>
<feature type="region of interest" description="Disordered" evidence="1">
    <location>
        <begin position="496"/>
        <end position="516"/>
    </location>
</feature>
<dbReference type="InterPro" id="IPR025048">
    <property type="entry name" value="DUF3987"/>
</dbReference>
<accession>A0A4P7C434</accession>
<dbReference type="Pfam" id="PF13148">
    <property type="entry name" value="DUF3987"/>
    <property type="match status" value="1"/>
</dbReference>
<dbReference type="EMBL" id="CP038033">
    <property type="protein sequence ID" value="QBQ53084.1"/>
    <property type="molecule type" value="Genomic_DNA"/>
</dbReference>
<protein>
    <submittedName>
        <fullName evidence="4">DUF3987 domain-containing protein</fullName>
    </submittedName>
</protein>
<dbReference type="OrthoDB" id="9067983at2"/>
<dbReference type="InterPro" id="IPR015330">
    <property type="entry name" value="DNA_primase/pol_bifunc_N"/>
</dbReference>
<dbReference type="KEGG" id="nwr:E3U44_19060"/>
<evidence type="ECO:0000313" key="3">
    <source>
        <dbReference type="EMBL" id="QBQ53084.1"/>
    </source>
</evidence>
<dbReference type="SMART" id="SM00943">
    <property type="entry name" value="Prim-Pol"/>
    <property type="match status" value="1"/>
</dbReference>
<evidence type="ECO:0000256" key="1">
    <source>
        <dbReference type="SAM" id="MobiDB-lite"/>
    </source>
</evidence>
<feature type="region of interest" description="Disordered" evidence="1">
    <location>
        <begin position="1"/>
        <end position="28"/>
    </location>
</feature>
<dbReference type="Proteomes" id="UP000294325">
    <property type="component" value="Chromosome"/>
</dbReference>